<evidence type="ECO:0000259" key="3">
    <source>
        <dbReference type="PROSITE" id="PS50175"/>
    </source>
</evidence>
<proteinExistence type="inferred from homology"/>
<dbReference type="InterPro" id="IPR001995">
    <property type="entry name" value="Peptidase_A2_cat"/>
</dbReference>
<dbReference type="RefSeq" id="WP_099500126.1">
    <property type="nucleotide sequence ID" value="NZ_CP026652.1"/>
</dbReference>
<dbReference type="InterPro" id="IPR002491">
    <property type="entry name" value="ABC_transptr_periplasmic_BD"/>
</dbReference>
<comment type="similarity">
    <text evidence="1">Belongs to the bacterial solute-binding protein 8 family.</text>
</comment>
<evidence type="ECO:0000313" key="5">
    <source>
        <dbReference type="EMBL" id="AVH59741.1"/>
    </source>
</evidence>
<feature type="domain" description="Fe/B12 periplasmic-binding" evidence="4">
    <location>
        <begin position="22"/>
        <end position="259"/>
    </location>
</feature>
<dbReference type="PANTHER" id="PTHR30535:SF35">
    <property type="entry name" value="PERIPLASMIC BINDING PROTEIN"/>
    <property type="match status" value="1"/>
</dbReference>
<accession>A0ABM6SYE5</accession>
<dbReference type="Proteomes" id="UP000238413">
    <property type="component" value="Chromosome"/>
</dbReference>
<evidence type="ECO:0000313" key="6">
    <source>
        <dbReference type="Proteomes" id="UP000238413"/>
    </source>
</evidence>
<feature type="domain" description="Peptidase A2" evidence="3">
    <location>
        <begin position="91"/>
        <end position="167"/>
    </location>
</feature>
<dbReference type="PROSITE" id="PS50175">
    <property type="entry name" value="ASP_PROT_RETROV"/>
    <property type="match status" value="1"/>
</dbReference>
<dbReference type="PROSITE" id="PS50983">
    <property type="entry name" value="FE_B12_PBP"/>
    <property type="match status" value="1"/>
</dbReference>
<dbReference type="InterPro" id="IPR054828">
    <property type="entry name" value="Vit_B12_bind_prot"/>
</dbReference>
<evidence type="ECO:0000256" key="1">
    <source>
        <dbReference type="ARBA" id="ARBA00008814"/>
    </source>
</evidence>
<name>A0ABM6SYE5_9ACTN</name>
<organism evidence="5 6">
    <name type="scientific">Streptomyces dengpaensis</name>
    <dbReference type="NCBI Taxonomy" id="2049881"/>
    <lineage>
        <taxon>Bacteria</taxon>
        <taxon>Bacillati</taxon>
        <taxon>Actinomycetota</taxon>
        <taxon>Actinomycetes</taxon>
        <taxon>Kitasatosporales</taxon>
        <taxon>Streptomycetaceae</taxon>
        <taxon>Streptomyces</taxon>
    </lineage>
</organism>
<sequence length="259" mass="28004">MSAATPRAVPDAVPRVPRGLPRVVSLVPSLTEAVAVSVSGTLVAATDWCSHPADLDVVRIGGTKNPAVDRIVRLAPDLVVANEEENREPDLTALRQAGIEVLVTEVRDVPGAFRELERVLAACGAVTRPRWLDQAETAWAELPAPGRRTTAIVPVWRRPWMVLGRDTFAGDVLSRLGVDNVYARHQDRYPRIPLPELKAAAPDLVVLPDEPYRFTAADGPEAFEGLPCALVDGRRLTWYGPSLAAAPRVLGEALRPADC</sequence>
<gene>
    <name evidence="5" type="ORF">C4B68_32760</name>
</gene>
<dbReference type="NCBIfam" id="NF038402">
    <property type="entry name" value="TroA_like"/>
    <property type="match status" value="1"/>
</dbReference>
<dbReference type="Gene3D" id="3.40.50.1980">
    <property type="entry name" value="Nitrogenase molybdenum iron protein domain"/>
    <property type="match status" value="2"/>
</dbReference>
<evidence type="ECO:0000256" key="2">
    <source>
        <dbReference type="ARBA" id="ARBA00022729"/>
    </source>
</evidence>
<reference evidence="5 6" key="1">
    <citation type="submission" date="2018-02" db="EMBL/GenBank/DDBJ databases">
        <title>Complete genome sequence of Streptomyces dengpaensis, the producer of angucyclines.</title>
        <authorList>
            <person name="Yumei L."/>
        </authorList>
    </citation>
    <scope>NUCLEOTIDE SEQUENCE [LARGE SCALE GENOMIC DNA]</scope>
    <source>
        <strain evidence="5 6">XZHG99</strain>
    </source>
</reference>
<protein>
    <submittedName>
        <fullName evidence="5">Cobalamin-binding protein</fullName>
    </submittedName>
</protein>
<dbReference type="Pfam" id="PF01497">
    <property type="entry name" value="Peripla_BP_2"/>
    <property type="match status" value="1"/>
</dbReference>
<keyword evidence="6" id="KW-1185">Reference proteome</keyword>
<dbReference type="SUPFAM" id="SSF53807">
    <property type="entry name" value="Helical backbone' metal receptor"/>
    <property type="match status" value="1"/>
</dbReference>
<dbReference type="InterPro" id="IPR050902">
    <property type="entry name" value="ABC_Transporter_SBP"/>
</dbReference>
<dbReference type="PANTHER" id="PTHR30535">
    <property type="entry name" value="VITAMIN B12-BINDING PROTEIN"/>
    <property type="match status" value="1"/>
</dbReference>
<dbReference type="EMBL" id="CP026652">
    <property type="protein sequence ID" value="AVH59741.1"/>
    <property type="molecule type" value="Genomic_DNA"/>
</dbReference>
<keyword evidence="2" id="KW-0732">Signal</keyword>
<evidence type="ECO:0000259" key="4">
    <source>
        <dbReference type="PROSITE" id="PS50983"/>
    </source>
</evidence>